<dbReference type="EMBL" id="CACTIH010004046">
    <property type="protein sequence ID" value="CAA2989017.1"/>
    <property type="molecule type" value="Genomic_DNA"/>
</dbReference>
<dbReference type="OrthoDB" id="1936869at2759"/>
<dbReference type="InterPro" id="IPR032914">
    <property type="entry name" value="Vam6/VPS39/TRAP1"/>
</dbReference>
<reference evidence="1 2" key="1">
    <citation type="submission" date="2019-12" db="EMBL/GenBank/DDBJ databases">
        <authorList>
            <person name="Alioto T."/>
            <person name="Alioto T."/>
            <person name="Gomez Garrido J."/>
        </authorList>
    </citation>
    <scope>NUCLEOTIDE SEQUENCE [LARGE SCALE GENOMIC DNA]</scope>
</reference>
<dbReference type="Gramene" id="OE9A085470T1">
    <property type="protein sequence ID" value="OE9A085470C1"/>
    <property type="gene ID" value="OE9A085470"/>
</dbReference>
<gene>
    <name evidence="1" type="ORF">OLEA9_A085470</name>
</gene>
<dbReference type="GO" id="GO:0006914">
    <property type="term" value="P:autophagy"/>
    <property type="evidence" value="ECO:0007669"/>
    <property type="project" value="TreeGrafter"/>
</dbReference>
<evidence type="ECO:0000313" key="2">
    <source>
        <dbReference type="Proteomes" id="UP000594638"/>
    </source>
</evidence>
<comment type="caution">
    <text evidence="1">The sequence shown here is derived from an EMBL/GenBank/DDBJ whole genome shotgun (WGS) entry which is preliminary data.</text>
</comment>
<keyword evidence="2" id="KW-1185">Reference proteome</keyword>
<organism evidence="1 2">
    <name type="scientific">Olea europaea subsp. europaea</name>
    <dbReference type="NCBI Taxonomy" id="158383"/>
    <lineage>
        <taxon>Eukaryota</taxon>
        <taxon>Viridiplantae</taxon>
        <taxon>Streptophyta</taxon>
        <taxon>Embryophyta</taxon>
        <taxon>Tracheophyta</taxon>
        <taxon>Spermatophyta</taxon>
        <taxon>Magnoliopsida</taxon>
        <taxon>eudicotyledons</taxon>
        <taxon>Gunneridae</taxon>
        <taxon>Pentapetalae</taxon>
        <taxon>asterids</taxon>
        <taxon>lamiids</taxon>
        <taxon>Lamiales</taxon>
        <taxon>Oleaceae</taxon>
        <taxon>Oleeae</taxon>
        <taxon>Olea</taxon>
    </lineage>
</organism>
<accession>A0A8S0SCN2</accession>
<dbReference type="Proteomes" id="UP000594638">
    <property type="component" value="Unassembled WGS sequence"/>
</dbReference>
<dbReference type="GO" id="GO:0016020">
    <property type="term" value="C:membrane"/>
    <property type="evidence" value="ECO:0007669"/>
    <property type="project" value="TreeGrafter"/>
</dbReference>
<evidence type="ECO:0000313" key="1">
    <source>
        <dbReference type="EMBL" id="CAA2989017.1"/>
    </source>
</evidence>
<dbReference type="PANTHER" id="PTHR12894:SF27">
    <property type="entry name" value="TRANSFORMING GROWTH FACTOR-BETA RECEPTOR-ASSOCIATED PROTEIN 1"/>
    <property type="match status" value="1"/>
</dbReference>
<proteinExistence type="predicted"/>
<name>A0A8S0SCN2_OLEEU</name>
<dbReference type="GO" id="GO:0034058">
    <property type="term" value="P:endosomal vesicle fusion"/>
    <property type="evidence" value="ECO:0007669"/>
    <property type="project" value="TreeGrafter"/>
</dbReference>
<sequence length="262" mass="29126">MFCLDHSALYGDPTHDGFTICEEGRGFVEGGLPPTLVISLPYGELLLGKGNISVFVGQNRKLLQCRTLSRKYKALPSFFMQFQNCVLLRRYAYYLFENGNYEEAMEHFLASQVEITYILSFFPSIIILPKSSVMPEPEKYTDIIVGVPDLSRDSSGTSDNMESSPSLHVLDSEEIADLELKKMSHNTLIALLKFLQKKRSSNIEKATAEGTEEAVSNTVGNDFVAYGTNRSMKAGKALSEDHFPAIKSSCKVQYCVLSAIFG</sequence>
<protein>
    <submittedName>
        <fullName evidence="1">Vam6 Vps39</fullName>
    </submittedName>
</protein>
<dbReference type="PANTHER" id="PTHR12894">
    <property type="entry name" value="CNH DOMAIN CONTAINING"/>
    <property type="match status" value="1"/>
</dbReference>
<dbReference type="GO" id="GO:0005737">
    <property type="term" value="C:cytoplasm"/>
    <property type="evidence" value="ECO:0007669"/>
    <property type="project" value="TreeGrafter"/>
</dbReference>
<dbReference type="AlphaFoldDB" id="A0A8S0SCN2"/>